<dbReference type="Pfam" id="PF00691">
    <property type="entry name" value="OmpA"/>
    <property type="match status" value="1"/>
</dbReference>
<dbReference type="AlphaFoldDB" id="A0A9Q4GT93"/>
<reference evidence="5" key="1">
    <citation type="submission" date="2022-08" db="EMBL/GenBank/DDBJ databases">
        <authorList>
            <person name="Dale J.L."/>
        </authorList>
    </citation>
    <scope>NUCLEOTIDE SEQUENCE</scope>
    <source>
        <strain evidence="5">2022EL-00758</strain>
    </source>
</reference>
<dbReference type="NCBIfam" id="NF038228">
    <property type="entry name" value="IcmH_DotU_IVB"/>
    <property type="match status" value="1"/>
</dbReference>
<evidence type="ECO:0000256" key="1">
    <source>
        <dbReference type="PROSITE-ProRule" id="PRU00473"/>
    </source>
</evidence>
<feature type="compositionally biased region" description="Polar residues" evidence="2">
    <location>
        <begin position="505"/>
        <end position="522"/>
    </location>
</feature>
<comment type="caution">
    <text evidence="5">The sequence shown here is derived from an EMBL/GenBank/DDBJ whole genome shotgun (WGS) entry which is preliminary data.</text>
</comment>
<dbReference type="InterPro" id="IPR006665">
    <property type="entry name" value="OmpA-like"/>
</dbReference>
<dbReference type="RefSeq" id="WP_112550128.1">
    <property type="nucleotide sequence ID" value="NZ_CP148043.1"/>
</dbReference>
<keyword evidence="3" id="KW-0812">Transmembrane</keyword>
<dbReference type="GO" id="GO:0016020">
    <property type="term" value="C:membrane"/>
    <property type="evidence" value="ECO:0007669"/>
    <property type="project" value="UniProtKB-UniRule"/>
</dbReference>
<gene>
    <name evidence="5" type="primary">icmH</name>
    <name evidence="5" type="ORF">N0392_00045</name>
</gene>
<feature type="domain" description="OmpA-like" evidence="4">
    <location>
        <begin position="361"/>
        <end position="486"/>
    </location>
</feature>
<dbReference type="Proteomes" id="UP001076655">
    <property type="component" value="Unassembled WGS sequence"/>
</dbReference>
<evidence type="ECO:0000256" key="3">
    <source>
        <dbReference type="SAM" id="Phobius"/>
    </source>
</evidence>
<evidence type="ECO:0000259" key="4">
    <source>
        <dbReference type="PROSITE" id="PS51123"/>
    </source>
</evidence>
<dbReference type="Gene3D" id="1.25.40.590">
    <property type="entry name" value="Type IV / VI secretion system, DotU"/>
    <property type="match status" value="1"/>
</dbReference>
<dbReference type="InterPro" id="IPR050330">
    <property type="entry name" value="Bact_OuterMem_StrucFunc"/>
</dbReference>
<dbReference type="InterPro" id="IPR036737">
    <property type="entry name" value="OmpA-like_sf"/>
</dbReference>
<dbReference type="EMBL" id="JAPNMI010000001">
    <property type="protein sequence ID" value="MCY0788083.1"/>
    <property type="molecule type" value="Genomic_DNA"/>
</dbReference>
<dbReference type="PROSITE" id="PS51123">
    <property type="entry name" value="OMPA_2"/>
    <property type="match status" value="1"/>
</dbReference>
<protein>
    <submittedName>
        <fullName evidence="5">Type IVB secretion system protein IcmH/DotU</fullName>
    </submittedName>
</protein>
<feature type="region of interest" description="Disordered" evidence="2">
    <location>
        <begin position="493"/>
        <end position="532"/>
    </location>
</feature>
<feature type="region of interest" description="Disordered" evidence="2">
    <location>
        <begin position="44"/>
        <end position="107"/>
    </location>
</feature>
<proteinExistence type="predicted"/>
<sequence length="532" mass="60112">MNEFERQIRSAISAARTGVRQAEHSLTNPIWQAKSTAASIGGIIPAGMRGMGNAQPQDDDQPEFTAANEDPPVSSVNRTQGKHNPLPPMRPSQQREHQQGSRTTGQNTSLFGLWHNPYVSAAMPLLLQIEWFRNEPETDFVCARLQIVRKLEFFRKDLRKQGFPPEEIDHLSYLICTYADGLFTDMVKEEMTGLSLLVEFHKDAWGGENCFEHLKEYISNPQDNRDVLEFYYLILSMGFEGKYRMLERGAVLLMDLRNHLSGLLYAQNTTLFLSDVRAEKVKPPKRRFITALRILITGLILAVIAYGISAWYLHEQARQIRNDILAWVPPEPRKINIMETLPNPLTQILNEGWLEVRKDPRGWLLIFTSDGAFLTGKSELTEDFLSKRNIERLGAALAPWPGDLEVIGHTDATPFRKTSANNNLKLSEARAVVVADILRTNTMINQTHNREITATGRGESDPIADNTTDEGRKRNRRVDILWKIGKRDAEQAMQGYQDSDVPAVLNNTPAPSAGNYDNNTSAEPPVLPAWMK</sequence>
<accession>A0A9Q4GT93</accession>
<evidence type="ECO:0000256" key="2">
    <source>
        <dbReference type="SAM" id="MobiDB-lite"/>
    </source>
</evidence>
<dbReference type="SUPFAM" id="SSF103088">
    <property type="entry name" value="OmpA-like"/>
    <property type="match status" value="1"/>
</dbReference>
<dbReference type="PANTHER" id="PTHR30329">
    <property type="entry name" value="STATOR ELEMENT OF FLAGELLAR MOTOR COMPLEX"/>
    <property type="match status" value="1"/>
</dbReference>
<keyword evidence="3" id="KW-1133">Transmembrane helix</keyword>
<dbReference type="CDD" id="cd07185">
    <property type="entry name" value="OmpA_C-like"/>
    <property type="match status" value="1"/>
</dbReference>
<evidence type="ECO:0000313" key="6">
    <source>
        <dbReference type="Proteomes" id="UP001076655"/>
    </source>
</evidence>
<feature type="transmembrane region" description="Helical" evidence="3">
    <location>
        <begin position="290"/>
        <end position="313"/>
    </location>
</feature>
<keyword evidence="1 3" id="KW-0472">Membrane</keyword>
<dbReference type="Pfam" id="PF09850">
    <property type="entry name" value="DotU"/>
    <property type="match status" value="1"/>
</dbReference>
<evidence type="ECO:0000313" key="5">
    <source>
        <dbReference type="EMBL" id="MCY0788083.1"/>
    </source>
</evidence>
<organism evidence="5 6">
    <name type="scientific">Morganella morganii</name>
    <name type="common">Proteus morganii</name>
    <dbReference type="NCBI Taxonomy" id="582"/>
    <lineage>
        <taxon>Bacteria</taxon>
        <taxon>Pseudomonadati</taxon>
        <taxon>Pseudomonadota</taxon>
        <taxon>Gammaproteobacteria</taxon>
        <taxon>Enterobacterales</taxon>
        <taxon>Morganellaceae</taxon>
        <taxon>Morganella</taxon>
    </lineage>
</organism>
<dbReference type="Gene3D" id="3.30.1330.60">
    <property type="entry name" value="OmpA-like domain"/>
    <property type="match status" value="1"/>
</dbReference>
<dbReference type="InterPro" id="IPR038522">
    <property type="entry name" value="T4/T6SS_DotU_sf"/>
</dbReference>
<dbReference type="NCBIfam" id="TIGR03349">
    <property type="entry name" value="IV_VI_DotU"/>
    <property type="match status" value="1"/>
</dbReference>
<dbReference type="PANTHER" id="PTHR30329:SF20">
    <property type="entry name" value="EXPORTED PROTEIN"/>
    <property type="match status" value="1"/>
</dbReference>
<dbReference type="OrthoDB" id="345640at2"/>
<dbReference type="InterPro" id="IPR017732">
    <property type="entry name" value="T4/T6SS_DotU"/>
</dbReference>
<name>A0A9Q4GT93_MORMO</name>